<proteinExistence type="predicted"/>
<dbReference type="Proteomes" id="UP000322144">
    <property type="component" value="Segment"/>
</dbReference>
<organism evidence="1 2">
    <name type="scientific">Pseudomonas phage vB_PaeM_PS119XW</name>
    <dbReference type="NCBI Taxonomy" id="2601632"/>
    <lineage>
        <taxon>Viruses</taxon>
        <taxon>Duplodnaviria</taxon>
        <taxon>Heunggongvirae</taxon>
        <taxon>Uroviricota</taxon>
        <taxon>Caudoviricetes</taxon>
        <taxon>Chimalliviridae</taxon>
        <taxon>Pawinskivirus</taxon>
        <taxon>Pawinskivirus PS119XW</taxon>
    </lineage>
</organism>
<dbReference type="RefSeq" id="YP_010660937.1">
    <property type="nucleotide sequence ID" value="NC_070882.1"/>
</dbReference>
<name>A0A5C1K7K8_9CAUD</name>
<reference evidence="1 2" key="1">
    <citation type="submission" date="2019-06" db="EMBL/GenBank/DDBJ databases">
        <title>A distant relative of Phikzvirus genus phages from a therapeutic phage collection.</title>
        <authorList>
            <person name="Hejnowicz M.S."/>
            <person name="Dabrowski K."/>
            <person name="Gawor J."/>
            <person name="Weber-Dabrowska B."/>
            <person name="Gromadka R."/>
            <person name="Lobocka M.B."/>
        </authorList>
    </citation>
    <scope>NUCLEOTIDE SEQUENCE [LARGE SCALE GENOMIC DNA]</scope>
</reference>
<sequence length="231" mass="26447">MFNKDLSRDVAIGVTYSIDFLCQVYGVKNSLDMISSEGSNQSLIDIAHVPMFHRRVPMNLVRSASNSTGWKYHERDTNEETWKMMDLTDEKFREFVIPLDAYNKILKSTPPTGVWAAVSGLFNSMSASEACDILFGKATYGEAFAVSEERRRKEAEEAAKKAVYRTIVKELHRQVSETQNVIDAMERSSFIERLLRTGEYGDVYRIVFIDLYTQHFGTPPRDNEWKGTALF</sequence>
<dbReference type="KEGG" id="vg:77936947"/>
<protein>
    <submittedName>
        <fullName evidence="1">Uncharacterized protein</fullName>
    </submittedName>
</protein>
<dbReference type="GeneID" id="77936947"/>
<evidence type="ECO:0000313" key="1">
    <source>
        <dbReference type="EMBL" id="QEM41926.1"/>
    </source>
</evidence>
<keyword evidence="2" id="KW-1185">Reference proteome</keyword>
<accession>A0A5C1K7K8</accession>
<evidence type="ECO:0000313" key="2">
    <source>
        <dbReference type="Proteomes" id="UP000322144"/>
    </source>
</evidence>
<dbReference type="EMBL" id="MN103543">
    <property type="protein sequence ID" value="QEM41926.1"/>
    <property type="molecule type" value="Genomic_DNA"/>
</dbReference>